<accession>A0ACC3CAQ2</accession>
<evidence type="ECO:0000313" key="1">
    <source>
        <dbReference type="EMBL" id="KAK1867247.1"/>
    </source>
</evidence>
<keyword evidence="2" id="KW-1185">Reference proteome</keyword>
<protein>
    <submittedName>
        <fullName evidence="1">Uncharacterized protein</fullName>
    </submittedName>
</protein>
<dbReference type="Proteomes" id="UP000798662">
    <property type="component" value="Chromosome 3"/>
</dbReference>
<comment type="caution">
    <text evidence="1">The sequence shown here is derived from an EMBL/GenBank/DDBJ whole genome shotgun (WGS) entry which is preliminary data.</text>
</comment>
<dbReference type="EMBL" id="CM020620">
    <property type="protein sequence ID" value="KAK1867247.1"/>
    <property type="molecule type" value="Genomic_DNA"/>
</dbReference>
<sequence length="635" mass="59837">MAASAVTSVAAAPPRPGKPPPSGSSRLPLPSPTLRLFDALTAASPADRAAAATALVAALATASAAGVAYALRRLVKGTASASGCARLGFAAATTAALRAAASPASAGTPLADLSPDAAVAAIAAHYKGRSGAAGGGEGVNLREAALGRLFSTAAVRAAGLVLLPVGVVLAATVPSAKGRAVAMRGVLSPAAATALVAAVGGGGGGDRGGGRRLGRGGGGRGRRPHLSRRPAADDKAPRSEAVTAAGRSAGPAIAAALSSLPPATGAPAAAAVLEWATATPAVGRALGVAALRSLAATADVAAVVSAVEAVLRSSWRSAAADAAALDVLAAAAAGGGSGRGGVSGRGGADGEDNGPPSAAVTAAAAGLLSLAPRLVSAAAAAPDAAVRSGEVLAKHVTRTPAVLGRVLGGAPVGAQVADAVVAAAAAAPAAALSAALRTAAAAALRAASAVYVHAPPAGDGAPYEEEVAAAPALAALALYTRSRGRRWLGGGVEAALRGAPAGVAARLAAAAAAAVADGGTSAYVRAGLVGELSRGLAAAPPATAVRADVWAAARDAVMAVVAAVGGGQEGGGDGRDPLGGKAARWKEVVGLVSVALVGTDGANGPGAAAWTPADVEAMAACCRQRGFPVPLRTAA</sequence>
<reference evidence="1" key="1">
    <citation type="submission" date="2019-11" db="EMBL/GenBank/DDBJ databases">
        <title>Nori genome reveals adaptations in red seaweeds to the harsh intertidal environment.</title>
        <authorList>
            <person name="Wang D."/>
            <person name="Mao Y."/>
        </authorList>
    </citation>
    <scope>NUCLEOTIDE SEQUENCE</scope>
    <source>
        <tissue evidence="1">Gametophyte</tissue>
    </source>
</reference>
<gene>
    <name evidence="1" type="ORF">I4F81_009754</name>
</gene>
<evidence type="ECO:0000313" key="2">
    <source>
        <dbReference type="Proteomes" id="UP000798662"/>
    </source>
</evidence>
<organism evidence="1 2">
    <name type="scientific">Pyropia yezoensis</name>
    <name type="common">Susabi-nori</name>
    <name type="synonym">Porphyra yezoensis</name>
    <dbReference type="NCBI Taxonomy" id="2788"/>
    <lineage>
        <taxon>Eukaryota</taxon>
        <taxon>Rhodophyta</taxon>
        <taxon>Bangiophyceae</taxon>
        <taxon>Bangiales</taxon>
        <taxon>Bangiaceae</taxon>
        <taxon>Pyropia</taxon>
    </lineage>
</organism>
<proteinExistence type="predicted"/>
<name>A0ACC3CAQ2_PYRYE</name>